<comment type="caution">
    <text evidence="4">The sequence shown here is derived from an EMBL/GenBank/DDBJ whole genome shotgun (WGS) entry which is preliminary data.</text>
</comment>
<dbReference type="NCBIfam" id="TIGR01414">
    <property type="entry name" value="autotrans_barl"/>
    <property type="match status" value="1"/>
</dbReference>
<dbReference type="Pfam" id="PF03797">
    <property type="entry name" value="Autotransporter"/>
    <property type="match status" value="1"/>
</dbReference>
<keyword evidence="5" id="KW-1185">Reference proteome</keyword>
<dbReference type="SUPFAM" id="SSF51126">
    <property type="entry name" value="Pectin lyase-like"/>
    <property type="match status" value="1"/>
</dbReference>
<name>A0ABW0PSU2_9HYPH</name>
<protein>
    <submittedName>
        <fullName evidence="4">Autotransporter domain-containing protein</fullName>
    </submittedName>
</protein>
<dbReference type="InterPro" id="IPR006315">
    <property type="entry name" value="OM_autotransptr_brl_dom"/>
</dbReference>
<evidence type="ECO:0000256" key="2">
    <source>
        <dbReference type="SAM" id="SignalP"/>
    </source>
</evidence>
<dbReference type="Pfam" id="PF12951">
    <property type="entry name" value="PATR"/>
    <property type="match status" value="2"/>
</dbReference>
<keyword evidence="1 2" id="KW-0732">Signal</keyword>
<evidence type="ECO:0000256" key="1">
    <source>
        <dbReference type="ARBA" id="ARBA00022729"/>
    </source>
</evidence>
<dbReference type="InterPro" id="IPR011050">
    <property type="entry name" value="Pectin_lyase_fold/virulence"/>
</dbReference>
<feature type="domain" description="Autotransporter" evidence="3">
    <location>
        <begin position="827"/>
        <end position="1104"/>
    </location>
</feature>
<feature type="signal peptide" evidence="2">
    <location>
        <begin position="1"/>
        <end position="38"/>
    </location>
</feature>
<gene>
    <name evidence="4" type="ORF">ACFPP9_02480</name>
</gene>
<sequence length="1104" mass="108992">MEHSALARQVQGRSLRLRLALGCAPLWLGLSLPMPAQAASFREFNGYESAGSEQITANDGDEVQFNDNSTADQANIITNSGGSTQFNDDSTAADAILTNNGTGSLTFTGASQAGNSTIVNNGGGTLGFSGTASAGTAGVTNNGTAVFSGASTAGGATFVTNASGTLTFADDSTAGTSKLTVNGKMEFTDASSAASAEITNNTTGVVDFLDASTLANAALNNSGIVNFAGNSRAGAATLTNNATGAIVFSAQASLDTVALLSNSGQVTFKGSSSAASGFVVNNAGGTIRFTETSTAADARIGNSGSVAFSGSSSAGASKLANNAGGSIDFSGTSTAGASEIGNSGSVAFSGASSAGTSKIINNLDSAIAFSGTSTAAQSTIVSAGRIDFSGSSSAGEAKITTGGGGLTTFAGNATGGTAYLIADEGATVDFSQVTSGISVGTIEGAGTFRLGGKVLSVGSGNLSTTVDGTISDGGIGGGTGGSLVKVGNGTLSLGGISLYTGRTEVQSGTLQAAAEDALAQKSAFTIAAGATLDLAGFKATIGSLAGSGVVTLNATTSGLSVGGDNTSTVFSGTISGEGGLNKFGGGTLALTADNSYEGTTTITGGTLQVDGSIAASSVTVEANGTLSGIGTVGATTVAGILSGGNAANPAGTITVAGDLALEATATLRTTVTGTGMSQVAVNGDVSIDGSTLRLAISAVPLNVGTSYTILSATGTITGTFGNTFSDYAFLDPTLTQTDQMVAVTLDRNDTTFASVGATPNQIATAAAIEKLAPGNAVHDAILPLDVATAREAFDNLSGEIHATALGTAFAQNEQTRSTLLNRMRNSGWVEGYTPWLTGYGSQADFDGDGNAAGGSRNSAGLMAGIDRTIEDVRVGLAVGMDKGEIALDERDSTADLQSFILAGYGQWNVDALRVRGGVAVALHQLDVERTIDVAPLSGMAKSRYDGWSAQAFGELGYVVRFGASEIEPMAGLACIRTDLDGFQEDGAGAANLSSSGSSLSGCVTSVGLRASHRVALANGGWIKPRVAVAWSHSFADDAPTIDMAFAGGDGFQIAGIGLSRDAAAIDAGFDFGMTYGASGFVNYAGRFAAGADSHAVQLGVHISY</sequence>
<dbReference type="NCBIfam" id="TIGR02601">
    <property type="entry name" value="autotrns_rpt"/>
    <property type="match status" value="2"/>
</dbReference>
<dbReference type="RefSeq" id="WP_266342651.1">
    <property type="nucleotide sequence ID" value="NZ_JAPKNH010000002.1"/>
</dbReference>
<dbReference type="InterPro" id="IPR013425">
    <property type="entry name" value="Autotrns_rpt"/>
</dbReference>
<feature type="chain" id="PRO_5045260017" evidence="2">
    <location>
        <begin position="39"/>
        <end position="1104"/>
    </location>
</feature>
<proteinExistence type="predicted"/>
<dbReference type="InterPro" id="IPR005546">
    <property type="entry name" value="Autotransporte_beta"/>
</dbReference>
<dbReference type="PROSITE" id="PS51208">
    <property type="entry name" value="AUTOTRANSPORTER"/>
    <property type="match status" value="1"/>
</dbReference>
<dbReference type="InterPro" id="IPR036709">
    <property type="entry name" value="Autotransporte_beta_dom_sf"/>
</dbReference>
<dbReference type="SUPFAM" id="SSF103515">
    <property type="entry name" value="Autotransporter"/>
    <property type="match status" value="1"/>
</dbReference>
<dbReference type="SMART" id="SM00869">
    <property type="entry name" value="Autotransporter"/>
    <property type="match status" value="1"/>
</dbReference>
<dbReference type="EMBL" id="JBHSML010000002">
    <property type="protein sequence ID" value="MFC5514622.1"/>
    <property type="molecule type" value="Genomic_DNA"/>
</dbReference>
<reference evidence="5" key="1">
    <citation type="journal article" date="2019" name="Int. J. Syst. Evol. Microbiol.">
        <title>The Global Catalogue of Microorganisms (GCM) 10K type strain sequencing project: providing services to taxonomists for standard genome sequencing and annotation.</title>
        <authorList>
            <consortium name="The Broad Institute Genomics Platform"/>
            <consortium name="The Broad Institute Genome Sequencing Center for Infectious Disease"/>
            <person name="Wu L."/>
            <person name="Ma J."/>
        </authorList>
    </citation>
    <scope>NUCLEOTIDE SEQUENCE [LARGE SCALE GENOMIC DNA]</scope>
    <source>
        <strain evidence="5">KACC 12633</strain>
    </source>
</reference>
<dbReference type="Gene3D" id="2.40.128.130">
    <property type="entry name" value="Autotransporter beta-domain"/>
    <property type="match status" value="1"/>
</dbReference>
<dbReference type="Proteomes" id="UP001596150">
    <property type="component" value="Unassembled WGS sequence"/>
</dbReference>
<accession>A0ABW0PSU2</accession>
<evidence type="ECO:0000259" key="3">
    <source>
        <dbReference type="PROSITE" id="PS51208"/>
    </source>
</evidence>
<organism evidence="4 5">
    <name type="scientific">Kaistia terrae</name>
    <dbReference type="NCBI Taxonomy" id="537017"/>
    <lineage>
        <taxon>Bacteria</taxon>
        <taxon>Pseudomonadati</taxon>
        <taxon>Pseudomonadota</taxon>
        <taxon>Alphaproteobacteria</taxon>
        <taxon>Hyphomicrobiales</taxon>
        <taxon>Kaistiaceae</taxon>
        <taxon>Kaistia</taxon>
    </lineage>
</organism>
<evidence type="ECO:0000313" key="5">
    <source>
        <dbReference type="Proteomes" id="UP001596150"/>
    </source>
</evidence>
<evidence type="ECO:0000313" key="4">
    <source>
        <dbReference type="EMBL" id="MFC5514622.1"/>
    </source>
</evidence>